<name>A0A975G6P8_9BACT</name>
<dbReference type="SFLD" id="SFLDG01129">
    <property type="entry name" value="C1.5:_HAD__Beta-PGM__Phosphata"/>
    <property type="match status" value="1"/>
</dbReference>
<dbReference type="SFLD" id="SFLDS00003">
    <property type="entry name" value="Haloacid_Dehalogenase"/>
    <property type="match status" value="1"/>
</dbReference>
<dbReference type="EMBL" id="CP073100">
    <property type="protein sequence ID" value="QUE50337.1"/>
    <property type="molecule type" value="Genomic_DNA"/>
</dbReference>
<dbReference type="NCBIfam" id="TIGR01509">
    <property type="entry name" value="HAD-SF-IA-v3"/>
    <property type="match status" value="1"/>
</dbReference>
<dbReference type="AlphaFoldDB" id="A0A975G6P8"/>
<dbReference type="Gene3D" id="3.40.50.1000">
    <property type="entry name" value="HAD superfamily/HAD-like"/>
    <property type="match status" value="1"/>
</dbReference>
<dbReference type="InterPro" id="IPR006439">
    <property type="entry name" value="HAD-SF_hydro_IA"/>
</dbReference>
<gene>
    <name evidence="1" type="ORF">KBB96_15875</name>
</gene>
<dbReference type="RefSeq" id="WP_211630477.1">
    <property type="nucleotide sequence ID" value="NZ_CP073100.1"/>
</dbReference>
<sequence>MSFKAVLFDFDGVLVDTEWAIYDAWHRTFLAHDHPLPLEIYTRCIGSDFDTWSPKTHLEELTGRSFDWHELDLKRQEEIVRDLAGEGPMPGAVALLESLIARGIPRAVVSSSSHHWVDGWLDRLGMMHLFDTVVCRGDAPRIKPAPDLFLEGARRLGFAPEECLVIEDSLNGVKAARAAGCPVWAVPNRVTACLDFSLADAVLPSLEAVGGAMMC</sequence>
<evidence type="ECO:0000313" key="2">
    <source>
        <dbReference type="Proteomes" id="UP000676169"/>
    </source>
</evidence>
<proteinExistence type="predicted"/>
<dbReference type="KEGG" id="lamb:KBB96_15875"/>
<dbReference type="Pfam" id="PF00702">
    <property type="entry name" value="Hydrolase"/>
    <property type="match status" value="1"/>
</dbReference>
<dbReference type="InterPro" id="IPR023198">
    <property type="entry name" value="PGP-like_dom2"/>
</dbReference>
<dbReference type="Proteomes" id="UP000676169">
    <property type="component" value="Chromosome"/>
</dbReference>
<dbReference type="CDD" id="cd16423">
    <property type="entry name" value="HAD_BPGM-like"/>
    <property type="match status" value="1"/>
</dbReference>
<accession>A0A975G6P8</accession>
<protein>
    <submittedName>
        <fullName evidence="1">HAD family phosphatase</fullName>
    </submittedName>
</protein>
<keyword evidence="2" id="KW-1185">Reference proteome</keyword>
<dbReference type="SUPFAM" id="SSF56784">
    <property type="entry name" value="HAD-like"/>
    <property type="match status" value="1"/>
</dbReference>
<dbReference type="PANTHER" id="PTHR18901:SF38">
    <property type="entry name" value="PSEUDOURIDINE-5'-PHOSPHATASE"/>
    <property type="match status" value="1"/>
</dbReference>
<evidence type="ECO:0000313" key="1">
    <source>
        <dbReference type="EMBL" id="QUE50337.1"/>
    </source>
</evidence>
<reference evidence="1" key="1">
    <citation type="submission" date="2021-04" db="EMBL/GenBank/DDBJ databases">
        <title>Luteolibacter sp. 32A isolated from the skin of an Anderson's salamander (Ambystoma andersonii).</title>
        <authorList>
            <person name="Spergser J."/>
            <person name="Busse H.-J."/>
        </authorList>
    </citation>
    <scope>NUCLEOTIDE SEQUENCE</scope>
    <source>
        <strain evidence="1">32A</strain>
    </source>
</reference>
<dbReference type="SFLD" id="SFLDG01135">
    <property type="entry name" value="C1.5.6:_HAD__Beta-PGM__Phospha"/>
    <property type="match status" value="1"/>
</dbReference>
<dbReference type="InterPro" id="IPR023214">
    <property type="entry name" value="HAD_sf"/>
</dbReference>
<organism evidence="1 2">
    <name type="scientific">Luteolibacter ambystomatis</name>
    <dbReference type="NCBI Taxonomy" id="2824561"/>
    <lineage>
        <taxon>Bacteria</taxon>
        <taxon>Pseudomonadati</taxon>
        <taxon>Verrucomicrobiota</taxon>
        <taxon>Verrucomicrobiia</taxon>
        <taxon>Verrucomicrobiales</taxon>
        <taxon>Verrucomicrobiaceae</taxon>
        <taxon>Luteolibacter</taxon>
    </lineage>
</organism>
<dbReference type="InterPro" id="IPR036412">
    <property type="entry name" value="HAD-like_sf"/>
</dbReference>
<dbReference type="PANTHER" id="PTHR18901">
    <property type="entry name" value="2-DEOXYGLUCOSE-6-PHOSPHATE PHOSPHATASE 2"/>
    <property type="match status" value="1"/>
</dbReference>
<dbReference type="Gene3D" id="1.10.150.240">
    <property type="entry name" value="Putative phosphatase, domain 2"/>
    <property type="match status" value="1"/>
</dbReference>